<dbReference type="AlphaFoldDB" id="A0A7T2TFW5"/>
<keyword evidence="2" id="KW-0238">DNA-binding</keyword>
<feature type="region of interest" description="Disordered" evidence="4">
    <location>
        <begin position="258"/>
        <end position="284"/>
    </location>
</feature>
<dbReference type="Proteomes" id="UP000594979">
    <property type="component" value="Chromosome"/>
</dbReference>
<evidence type="ECO:0000259" key="5">
    <source>
        <dbReference type="PROSITE" id="PS51077"/>
    </source>
</evidence>
<dbReference type="RefSeq" id="WP_197931846.1">
    <property type="nucleotide sequence ID" value="NZ_CP065682.1"/>
</dbReference>
<evidence type="ECO:0000259" key="6">
    <source>
        <dbReference type="PROSITE" id="PS51078"/>
    </source>
</evidence>
<dbReference type="PROSITE" id="PS51078">
    <property type="entry name" value="ICLR_ED"/>
    <property type="match status" value="1"/>
</dbReference>
<keyword evidence="3" id="KW-0804">Transcription</keyword>
<evidence type="ECO:0000313" key="7">
    <source>
        <dbReference type="EMBL" id="QPS33166.1"/>
    </source>
</evidence>
<dbReference type="InterPro" id="IPR036388">
    <property type="entry name" value="WH-like_DNA-bd_sf"/>
</dbReference>
<dbReference type="InterPro" id="IPR050707">
    <property type="entry name" value="HTH_MetabolicPath_Reg"/>
</dbReference>
<dbReference type="InterPro" id="IPR005471">
    <property type="entry name" value="Tscrpt_reg_IclR_N"/>
</dbReference>
<proteinExistence type="predicted"/>
<dbReference type="InterPro" id="IPR029016">
    <property type="entry name" value="GAF-like_dom_sf"/>
</dbReference>
<dbReference type="KEGG" id="bcau:I6G59_14585"/>
<protein>
    <submittedName>
        <fullName evidence="7">Helix-turn-helix domain-containing protein</fullName>
    </submittedName>
</protein>
<dbReference type="SMART" id="SM00346">
    <property type="entry name" value="HTH_ICLR"/>
    <property type="match status" value="1"/>
</dbReference>
<feature type="domain" description="IclR-ED" evidence="6">
    <location>
        <begin position="68"/>
        <end position="260"/>
    </location>
</feature>
<organism evidence="7 8">
    <name type="scientific">Brevibacterium casei</name>
    <dbReference type="NCBI Taxonomy" id="33889"/>
    <lineage>
        <taxon>Bacteria</taxon>
        <taxon>Bacillati</taxon>
        <taxon>Actinomycetota</taxon>
        <taxon>Actinomycetes</taxon>
        <taxon>Micrococcales</taxon>
        <taxon>Brevibacteriaceae</taxon>
        <taxon>Brevibacterium</taxon>
    </lineage>
</organism>
<sequence length="284" mass="30789">MENLDLRAVPSTFIQSIDRALIIQKILRDSVPLHLQEISARTSLSPSTCHRILQMLVYRDFATQLDDRRYTVGPAVTAPLPVSDDLDALQESARPLMDRLAEEVGETCHLMVRTGSTVRVLVSSPGSLEPRVGSRENAVLPAATTSGGLALLAQMPDEWLIRVFYLQQAGRSSPVNEHFPTAADFQRTMERIRRDGFAQVSGLTERGVDAFGIALRGAEAVAPVALSVAAPTVRAATLSASATREAIRRCAAEIVERSPQAQAQLQAGDQAGTQAETRTEPQPR</sequence>
<evidence type="ECO:0000256" key="2">
    <source>
        <dbReference type="ARBA" id="ARBA00023125"/>
    </source>
</evidence>
<gene>
    <name evidence="7" type="ORF">I6G59_14585</name>
</gene>
<name>A0A7T2TFW5_9MICO</name>
<feature type="domain" description="HTH iclR-type" evidence="5">
    <location>
        <begin position="14"/>
        <end position="74"/>
    </location>
</feature>
<evidence type="ECO:0000256" key="4">
    <source>
        <dbReference type="SAM" id="MobiDB-lite"/>
    </source>
</evidence>
<dbReference type="SUPFAM" id="SSF55781">
    <property type="entry name" value="GAF domain-like"/>
    <property type="match status" value="1"/>
</dbReference>
<dbReference type="InterPro" id="IPR036390">
    <property type="entry name" value="WH_DNA-bd_sf"/>
</dbReference>
<reference evidence="7 8" key="1">
    <citation type="submission" date="2020-12" db="EMBL/GenBank/DDBJ databases">
        <title>FDA dAtabase for Regulatory Grade micrObial Sequences (FDA-ARGOS): Supporting development and validation of Infectious Disease Dx tests.</title>
        <authorList>
            <person name="Sproer C."/>
            <person name="Gronow S."/>
            <person name="Severitt S."/>
            <person name="Schroder I."/>
            <person name="Tallon L."/>
            <person name="Sadzewicz L."/>
            <person name="Zhao X."/>
            <person name="Boylan J."/>
            <person name="Ott S."/>
            <person name="Bowen H."/>
            <person name="Vavikolanu K."/>
            <person name="Mehta A."/>
            <person name="Aluvathingal J."/>
            <person name="Nadendla S."/>
            <person name="Lowell S."/>
            <person name="Myers T."/>
            <person name="Yan Y."/>
            <person name="Sichtig H."/>
        </authorList>
    </citation>
    <scope>NUCLEOTIDE SEQUENCE [LARGE SCALE GENOMIC DNA]</scope>
    <source>
        <strain evidence="7 8">FDAARGOS_902</strain>
    </source>
</reference>
<dbReference type="Pfam" id="PF01614">
    <property type="entry name" value="IclR_C"/>
    <property type="match status" value="1"/>
</dbReference>
<dbReference type="SUPFAM" id="SSF46785">
    <property type="entry name" value="Winged helix' DNA-binding domain"/>
    <property type="match status" value="1"/>
</dbReference>
<dbReference type="EMBL" id="CP065682">
    <property type="protein sequence ID" value="QPS33166.1"/>
    <property type="molecule type" value="Genomic_DNA"/>
</dbReference>
<accession>A0A7T2TFW5</accession>
<keyword evidence="1" id="KW-0805">Transcription regulation</keyword>
<evidence type="ECO:0000256" key="3">
    <source>
        <dbReference type="ARBA" id="ARBA00023163"/>
    </source>
</evidence>
<dbReference type="Pfam" id="PF09339">
    <property type="entry name" value="HTH_IclR"/>
    <property type="match status" value="1"/>
</dbReference>
<dbReference type="PANTHER" id="PTHR30136">
    <property type="entry name" value="HELIX-TURN-HELIX TRANSCRIPTIONAL REGULATOR, ICLR FAMILY"/>
    <property type="match status" value="1"/>
</dbReference>
<dbReference type="GO" id="GO:0003700">
    <property type="term" value="F:DNA-binding transcription factor activity"/>
    <property type="evidence" value="ECO:0007669"/>
    <property type="project" value="TreeGrafter"/>
</dbReference>
<dbReference type="InterPro" id="IPR014757">
    <property type="entry name" value="Tscrpt_reg_IclR_C"/>
</dbReference>
<dbReference type="PANTHER" id="PTHR30136:SF35">
    <property type="entry name" value="HTH-TYPE TRANSCRIPTIONAL REGULATOR RV1719"/>
    <property type="match status" value="1"/>
</dbReference>
<feature type="compositionally biased region" description="Low complexity" evidence="4">
    <location>
        <begin position="260"/>
        <end position="275"/>
    </location>
</feature>
<evidence type="ECO:0000313" key="8">
    <source>
        <dbReference type="Proteomes" id="UP000594979"/>
    </source>
</evidence>
<dbReference type="GO" id="GO:0045892">
    <property type="term" value="P:negative regulation of DNA-templated transcription"/>
    <property type="evidence" value="ECO:0007669"/>
    <property type="project" value="TreeGrafter"/>
</dbReference>
<evidence type="ECO:0000256" key="1">
    <source>
        <dbReference type="ARBA" id="ARBA00023015"/>
    </source>
</evidence>
<dbReference type="PROSITE" id="PS51077">
    <property type="entry name" value="HTH_ICLR"/>
    <property type="match status" value="1"/>
</dbReference>
<dbReference type="Gene3D" id="1.10.10.10">
    <property type="entry name" value="Winged helix-like DNA-binding domain superfamily/Winged helix DNA-binding domain"/>
    <property type="match status" value="1"/>
</dbReference>
<dbReference type="Gene3D" id="3.30.450.40">
    <property type="match status" value="1"/>
</dbReference>
<dbReference type="GO" id="GO:0003677">
    <property type="term" value="F:DNA binding"/>
    <property type="evidence" value="ECO:0007669"/>
    <property type="project" value="UniProtKB-KW"/>
</dbReference>